<dbReference type="EMBL" id="CP159837">
    <property type="protein sequence ID" value="XCM35962.1"/>
    <property type="molecule type" value="Genomic_DNA"/>
</dbReference>
<dbReference type="SUPFAM" id="SSF50249">
    <property type="entry name" value="Nucleic acid-binding proteins"/>
    <property type="match status" value="1"/>
</dbReference>
<accession>A0AAU8J9Y1</accession>
<dbReference type="Gene3D" id="2.40.50.140">
    <property type="entry name" value="Nucleic acid-binding proteins"/>
    <property type="match status" value="1"/>
</dbReference>
<dbReference type="RefSeq" id="WP_054470016.1">
    <property type="nucleotide sequence ID" value="NZ_CP159837.1"/>
</dbReference>
<dbReference type="AlphaFoldDB" id="A0AAU8J9Y1"/>
<dbReference type="CDD" id="cd04496">
    <property type="entry name" value="SSB_OBF"/>
    <property type="match status" value="1"/>
</dbReference>
<reference evidence="4" key="1">
    <citation type="submission" date="2024-07" db="EMBL/GenBank/DDBJ databases">
        <authorList>
            <person name="Kim Y.J."/>
            <person name="Jeong J.Y."/>
        </authorList>
    </citation>
    <scope>NUCLEOTIDE SEQUENCE</scope>
    <source>
        <strain evidence="4">GIHE-MW2</strain>
    </source>
</reference>
<dbReference type="GO" id="GO:0006260">
    <property type="term" value="P:DNA replication"/>
    <property type="evidence" value="ECO:0007669"/>
    <property type="project" value="InterPro"/>
</dbReference>
<dbReference type="GO" id="GO:0009295">
    <property type="term" value="C:nucleoid"/>
    <property type="evidence" value="ECO:0007669"/>
    <property type="project" value="TreeGrafter"/>
</dbReference>
<proteinExistence type="predicted"/>
<dbReference type="InterPro" id="IPR012340">
    <property type="entry name" value="NA-bd_OB-fold"/>
</dbReference>
<protein>
    <submittedName>
        <fullName evidence="4">Single-stranded DNA-binding protein</fullName>
    </submittedName>
</protein>
<gene>
    <name evidence="4" type="ORF">ABWT76_004680</name>
</gene>
<feature type="compositionally biased region" description="Pro residues" evidence="3">
    <location>
        <begin position="109"/>
        <end position="123"/>
    </location>
</feature>
<dbReference type="PANTHER" id="PTHR10302">
    <property type="entry name" value="SINGLE-STRANDED DNA-BINDING PROTEIN"/>
    <property type="match status" value="1"/>
</dbReference>
<evidence type="ECO:0000256" key="1">
    <source>
        <dbReference type="ARBA" id="ARBA00023125"/>
    </source>
</evidence>
<organism evidence="4">
    <name type="scientific">Planktothricoides raciborskii GIHE-MW2</name>
    <dbReference type="NCBI Taxonomy" id="2792601"/>
    <lineage>
        <taxon>Bacteria</taxon>
        <taxon>Bacillati</taxon>
        <taxon>Cyanobacteriota</taxon>
        <taxon>Cyanophyceae</taxon>
        <taxon>Oscillatoriophycideae</taxon>
        <taxon>Oscillatoriales</taxon>
        <taxon>Oscillatoriaceae</taxon>
        <taxon>Planktothricoides</taxon>
    </lineage>
</organism>
<keyword evidence="1 2" id="KW-0238">DNA-binding</keyword>
<dbReference type="Pfam" id="PF00436">
    <property type="entry name" value="SSB"/>
    <property type="match status" value="1"/>
</dbReference>
<name>A0AAU8J9Y1_9CYAN</name>
<dbReference type="InterPro" id="IPR000424">
    <property type="entry name" value="Primosome_PriB/ssb"/>
</dbReference>
<feature type="compositionally biased region" description="Low complexity" evidence="3">
    <location>
        <begin position="159"/>
        <end position="171"/>
    </location>
</feature>
<dbReference type="PANTHER" id="PTHR10302:SF27">
    <property type="entry name" value="SINGLE-STRANDED DNA-BINDING PROTEIN"/>
    <property type="match status" value="1"/>
</dbReference>
<evidence type="ECO:0000313" key="4">
    <source>
        <dbReference type="EMBL" id="XCM35962.1"/>
    </source>
</evidence>
<evidence type="ECO:0000256" key="2">
    <source>
        <dbReference type="PROSITE-ProRule" id="PRU00252"/>
    </source>
</evidence>
<dbReference type="GO" id="GO:0003697">
    <property type="term" value="F:single-stranded DNA binding"/>
    <property type="evidence" value="ECO:0007669"/>
    <property type="project" value="InterPro"/>
</dbReference>
<dbReference type="InterPro" id="IPR011344">
    <property type="entry name" value="ssDNA-bd"/>
</dbReference>
<sequence length="195" mass="21032">MNSCILMAEIIQEPQLRYTADNQTAITEMVVQFESIRPDDHPSTLKAIAWGNRAQEIYNHYKVGDRVVLEGRLSMRNVDRPEGFKEKRAELVVSRVHALGGSAATTSQSPPPPAFAAPTPPTPNVVSIESRRQPANSLPNQTPAFTAPSVPQPLAGVPSSSTTSKTYSPDIPSRPPSMPSSSDSPSAADLDEIPF</sequence>
<feature type="compositionally biased region" description="Polar residues" evidence="3">
    <location>
        <begin position="133"/>
        <end position="144"/>
    </location>
</feature>
<dbReference type="PROSITE" id="PS50935">
    <property type="entry name" value="SSB"/>
    <property type="match status" value="1"/>
</dbReference>
<feature type="region of interest" description="Disordered" evidence="3">
    <location>
        <begin position="102"/>
        <end position="195"/>
    </location>
</feature>
<evidence type="ECO:0000256" key="3">
    <source>
        <dbReference type="SAM" id="MobiDB-lite"/>
    </source>
</evidence>